<name>A0AAF0TM83_SOLVR</name>
<reference evidence="1" key="1">
    <citation type="submission" date="2023-08" db="EMBL/GenBank/DDBJ databases">
        <title>A de novo genome assembly of Solanum verrucosum Schlechtendal, a Mexican diploid species geographically isolated from the other diploid A-genome species in potato relatives.</title>
        <authorList>
            <person name="Hosaka K."/>
        </authorList>
    </citation>
    <scope>NUCLEOTIDE SEQUENCE</scope>
    <source>
        <tissue evidence="1">Young leaves</tissue>
    </source>
</reference>
<gene>
    <name evidence="1" type="ORF">MTR67_018261</name>
</gene>
<sequence>MANMMTQMDLLSKYVIGGGSKEVYAVGVSGVSPNEAQFEAMYNEQIYFLKIEGGGFRLNYLRPGRNQGWNRECDDGSRD</sequence>
<evidence type="ECO:0000313" key="1">
    <source>
        <dbReference type="EMBL" id="WMV24876.1"/>
    </source>
</evidence>
<accession>A0AAF0TM83</accession>
<dbReference type="AlphaFoldDB" id="A0AAF0TM83"/>
<dbReference type="Proteomes" id="UP001234989">
    <property type="component" value="Chromosome 4"/>
</dbReference>
<dbReference type="EMBL" id="CP133615">
    <property type="protein sequence ID" value="WMV24876.1"/>
    <property type="molecule type" value="Genomic_DNA"/>
</dbReference>
<keyword evidence="2" id="KW-1185">Reference proteome</keyword>
<protein>
    <submittedName>
        <fullName evidence="1">Uncharacterized protein</fullName>
    </submittedName>
</protein>
<proteinExistence type="predicted"/>
<evidence type="ECO:0000313" key="2">
    <source>
        <dbReference type="Proteomes" id="UP001234989"/>
    </source>
</evidence>
<organism evidence="1 2">
    <name type="scientific">Solanum verrucosum</name>
    <dbReference type="NCBI Taxonomy" id="315347"/>
    <lineage>
        <taxon>Eukaryota</taxon>
        <taxon>Viridiplantae</taxon>
        <taxon>Streptophyta</taxon>
        <taxon>Embryophyta</taxon>
        <taxon>Tracheophyta</taxon>
        <taxon>Spermatophyta</taxon>
        <taxon>Magnoliopsida</taxon>
        <taxon>eudicotyledons</taxon>
        <taxon>Gunneridae</taxon>
        <taxon>Pentapetalae</taxon>
        <taxon>asterids</taxon>
        <taxon>lamiids</taxon>
        <taxon>Solanales</taxon>
        <taxon>Solanaceae</taxon>
        <taxon>Solanoideae</taxon>
        <taxon>Solaneae</taxon>
        <taxon>Solanum</taxon>
    </lineage>
</organism>